<sequence>MKFEEIVGHQALKQQLIDTIRHNRVSHSQLFYGPEGNGALALAIAYAQYLLCENPSERDSCGTCSSCKQMASFNYPDLHFVYPIAKQGKSTSKVFSTDFLSDWKQMVQKDLYFSIYGWLEALGVQNKQAQIGVDESAQMLRKLQLKSYSGKHKVMILWMPERMNASASNKLLKLLEEPPQKTLFIFVSEDPDSLLKTITSRCQKVFIPKFTFNETHAFLQREENLESGPAQVIARMADGNLAQAKRLAEKAETYSDYAKLFSHWVRSCFTADLKQIIGWAEECGKFDREKIKHFLSFCSQTFRDSLNIHYKTLEDFNQIFQEVNFELSKFAPFVHVGNTPRILQDLDVAAYDIGRNANPKIVLTDLSLNMARHLRIKP</sequence>
<dbReference type="Proteomes" id="UP000005631">
    <property type="component" value="Chromosome"/>
</dbReference>
<evidence type="ECO:0000313" key="1">
    <source>
        <dbReference type="EMBL" id="AEV33316.1"/>
    </source>
</evidence>
<proteinExistence type="predicted"/>
<name>G8R696_OWEHD</name>
<keyword evidence="2" id="KW-1185">Reference proteome</keyword>
<dbReference type="Gene3D" id="3.40.50.300">
    <property type="entry name" value="P-loop containing nucleotide triphosphate hydrolases"/>
    <property type="match status" value="1"/>
</dbReference>
<dbReference type="eggNOG" id="COG0470">
    <property type="taxonomic scope" value="Bacteria"/>
</dbReference>
<dbReference type="RefSeq" id="WP_014202665.1">
    <property type="nucleotide sequence ID" value="NC_016599.1"/>
</dbReference>
<dbReference type="EMBL" id="CP003156">
    <property type="protein sequence ID" value="AEV33316.1"/>
    <property type="molecule type" value="Genomic_DNA"/>
</dbReference>
<dbReference type="OrthoDB" id="9811073at2"/>
<organism evidence="1 2">
    <name type="scientific">Owenweeksia hongkongensis (strain DSM 17368 / CIP 108786 / JCM 12287 / NRRL B-23963 / UST20020801)</name>
    <dbReference type="NCBI Taxonomy" id="926562"/>
    <lineage>
        <taxon>Bacteria</taxon>
        <taxon>Pseudomonadati</taxon>
        <taxon>Bacteroidota</taxon>
        <taxon>Flavobacteriia</taxon>
        <taxon>Flavobacteriales</taxon>
        <taxon>Owenweeksiaceae</taxon>
        <taxon>Owenweeksia</taxon>
    </lineage>
</organism>
<dbReference type="PANTHER" id="PTHR11669:SF8">
    <property type="entry name" value="DNA POLYMERASE III SUBUNIT DELTA"/>
    <property type="match status" value="1"/>
</dbReference>
<dbReference type="HOGENOM" id="CLU_006229_4_2_10"/>
<accession>G8R696</accession>
<dbReference type="InterPro" id="IPR050238">
    <property type="entry name" value="DNA_Rep/Repair_Clamp_Loader"/>
</dbReference>
<dbReference type="AlphaFoldDB" id="G8R696"/>
<protein>
    <submittedName>
        <fullName evidence="1">DNA polymerase III, gamma/tau subunit</fullName>
    </submittedName>
</protein>
<dbReference type="PANTHER" id="PTHR11669">
    <property type="entry name" value="REPLICATION FACTOR C / DNA POLYMERASE III GAMMA-TAU SUBUNIT"/>
    <property type="match status" value="1"/>
</dbReference>
<evidence type="ECO:0000313" key="2">
    <source>
        <dbReference type="Proteomes" id="UP000005631"/>
    </source>
</evidence>
<reference evidence="1 2" key="1">
    <citation type="journal article" date="2012" name="Stand. Genomic Sci.">
        <title>Genome sequence of the orange-pigmented seawater bacterium Owenweeksia hongkongensis type strain (UST20020801(T)).</title>
        <authorList>
            <person name="Riedel T."/>
            <person name="Held B."/>
            <person name="Nolan M."/>
            <person name="Lucas S."/>
            <person name="Lapidus A."/>
            <person name="Tice H."/>
            <person name="Del Rio T.G."/>
            <person name="Cheng J.F."/>
            <person name="Han C."/>
            <person name="Tapia R."/>
            <person name="Goodwin L.A."/>
            <person name="Pitluck S."/>
            <person name="Liolios K."/>
            <person name="Mavromatis K."/>
            <person name="Pagani I."/>
            <person name="Ivanova N."/>
            <person name="Mikhailova N."/>
            <person name="Pati A."/>
            <person name="Chen A."/>
            <person name="Palaniappan K."/>
            <person name="Rohde M."/>
            <person name="Tindall B.J."/>
            <person name="Detter J.C."/>
            <person name="Goker M."/>
            <person name="Woyke T."/>
            <person name="Bristow J."/>
            <person name="Eisen J.A."/>
            <person name="Markowitz V."/>
            <person name="Hugenholtz P."/>
            <person name="Klenk H.P."/>
            <person name="Kyrpides N.C."/>
        </authorList>
    </citation>
    <scope>NUCLEOTIDE SEQUENCE</scope>
    <source>
        <strain evidence="2">DSM 17368 / JCM 12287 / NRRL B-23963</strain>
    </source>
</reference>
<dbReference type="STRING" id="926562.Oweho_2345"/>
<dbReference type="SUPFAM" id="SSF52540">
    <property type="entry name" value="P-loop containing nucleoside triphosphate hydrolases"/>
    <property type="match status" value="1"/>
</dbReference>
<dbReference type="GO" id="GO:0006261">
    <property type="term" value="P:DNA-templated DNA replication"/>
    <property type="evidence" value="ECO:0007669"/>
    <property type="project" value="TreeGrafter"/>
</dbReference>
<dbReference type="KEGG" id="oho:Oweho_2345"/>
<gene>
    <name evidence="1" type="ordered locus">Oweho_2345</name>
</gene>
<dbReference type="InterPro" id="IPR027417">
    <property type="entry name" value="P-loop_NTPase"/>
</dbReference>
<dbReference type="PATRIC" id="fig|926562.3.peg.2360"/>
<dbReference type="Pfam" id="PF13177">
    <property type="entry name" value="DNA_pol3_delta2"/>
    <property type="match status" value="1"/>
</dbReference>